<reference evidence="2" key="1">
    <citation type="submission" date="2022-11" db="UniProtKB">
        <authorList>
            <consortium name="WormBaseParasite"/>
        </authorList>
    </citation>
    <scope>IDENTIFICATION</scope>
</reference>
<name>A0AC35F8S8_9BILA</name>
<accession>A0AC35F8S8</accession>
<sequence>MEDDETIFEIEKLKNARQKQKEILEQQLPKLFQKKINVHYSEIPFTIWRCTLIEDEEDFKKMLPLLGYVSTNSKYFAIVCNAFCRRRAATLKFAEQPTTIYENLKDFAKKFNENVKGRDWHYILKQKDAYNFDEPEQQQKSFIMGFKEFKKEESDKKLEEFLSSKMAKCVSDKSKYTSIQKRQIFLQSKFLIWKSRNDQLSTVNSDNEKSAPSRKKSRYSNVCNKKNCQQFKKNQMVENIKRIVQNLNNDPSLRATFESLLQNQKNGACVECIEEICKVEF</sequence>
<proteinExistence type="predicted"/>
<evidence type="ECO:0000313" key="1">
    <source>
        <dbReference type="Proteomes" id="UP000887580"/>
    </source>
</evidence>
<dbReference type="WBParaSite" id="PS1159_v2.g14321.t1">
    <property type="protein sequence ID" value="PS1159_v2.g14321.t1"/>
    <property type="gene ID" value="PS1159_v2.g14321"/>
</dbReference>
<evidence type="ECO:0000313" key="2">
    <source>
        <dbReference type="WBParaSite" id="PS1159_v2.g14321.t1"/>
    </source>
</evidence>
<dbReference type="Proteomes" id="UP000887580">
    <property type="component" value="Unplaced"/>
</dbReference>
<protein>
    <submittedName>
        <fullName evidence="2">Uncharacterized protein</fullName>
    </submittedName>
</protein>
<organism evidence="1 2">
    <name type="scientific">Panagrolaimus sp. PS1159</name>
    <dbReference type="NCBI Taxonomy" id="55785"/>
    <lineage>
        <taxon>Eukaryota</taxon>
        <taxon>Metazoa</taxon>
        <taxon>Ecdysozoa</taxon>
        <taxon>Nematoda</taxon>
        <taxon>Chromadorea</taxon>
        <taxon>Rhabditida</taxon>
        <taxon>Tylenchina</taxon>
        <taxon>Panagrolaimomorpha</taxon>
        <taxon>Panagrolaimoidea</taxon>
        <taxon>Panagrolaimidae</taxon>
        <taxon>Panagrolaimus</taxon>
    </lineage>
</organism>